<dbReference type="Proteomes" id="UP000477722">
    <property type="component" value="Unassembled WGS sequence"/>
</dbReference>
<keyword evidence="1" id="KW-0732">Signal</keyword>
<feature type="signal peptide" evidence="1">
    <location>
        <begin position="1"/>
        <end position="29"/>
    </location>
</feature>
<dbReference type="PROSITE" id="PS51318">
    <property type="entry name" value="TAT"/>
    <property type="match status" value="1"/>
</dbReference>
<dbReference type="InterPro" id="IPR006311">
    <property type="entry name" value="TAT_signal"/>
</dbReference>
<feature type="domain" description="Phytase-like" evidence="2">
    <location>
        <begin position="74"/>
        <end position="344"/>
    </location>
</feature>
<feature type="chain" id="PRO_5039671187" evidence="1">
    <location>
        <begin position="30"/>
        <end position="363"/>
    </location>
</feature>
<dbReference type="AlphaFoldDB" id="A0A6G4WQ87"/>
<dbReference type="RefSeq" id="WP_165297023.1">
    <property type="nucleotide sequence ID" value="NZ_JAAKZZ010000016.1"/>
</dbReference>
<evidence type="ECO:0000259" key="2">
    <source>
        <dbReference type="Pfam" id="PF13449"/>
    </source>
</evidence>
<name>A0A6G4WQ87_9ACTN</name>
<proteinExistence type="predicted"/>
<organism evidence="3 4">
    <name type="scientific">Streptomyces boncukensis</name>
    <dbReference type="NCBI Taxonomy" id="2711219"/>
    <lineage>
        <taxon>Bacteria</taxon>
        <taxon>Bacillati</taxon>
        <taxon>Actinomycetota</taxon>
        <taxon>Actinomycetes</taxon>
        <taxon>Kitasatosporales</taxon>
        <taxon>Streptomycetaceae</taxon>
        <taxon>Streptomyces</taxon>
    </lineage>
</organism>
<dbReference type="InterPro" id="IPR027372">
    <property type="entry name" value="Phytase-like_dom"/>
</dbReference>
<comment type="caution">
    <text evidence="3">The sequence shown here is derived from an EMBL/GenBank/DDBJ whole genome shotgun (WGS) entry which is preliminary data.</text>
</comment>
<sequence length="363" mass="38499">MPKPTPEGKPVRSRTRRTLAAALATAALAALTGTASGAAAPEAAAAAQRHACSPHVSVRGYSDALDKTTYGGVPVAGLSALAQDTDGRIAALSDRSALFSLDIRRHGGTLSPRTAGVVPLADENGAPLDSEGLVVDRRDGSRLVSSETEPSIRRYARDGTLTGRLPVPRMLRVAPEGRARHNQTFEGLTAAGPGRRTLVAAMEGPLEGDGTDARGRPLLRFQSWRNGALSAQWGYPADPGLGAAETAATRDGRLLVLERGYEPGKGNTIRLYLADPRRAHDVRDVRRLTDRTVGRPVGKRLLADLGDCPDLGASHPGDQANPLLDNVEGMAVVGRRVLLVSDDNQSAKQVTRLYELKVRLPHR</sequence>
<evidence type="ECO:0000313" key="4">
    <source>
        <dbReference type="Proteomes" id="UP000477722"/>
    </source>
</evidence>
<keyword evidence="4" id="KW-1185">Reference proteome</keyword>
<evidence type="ECO:0000256" key="1">
    <source>
        <dbReference type="SAM" id="SignalP"/>
    </source>
</evidence>
<accession>A0A6G4WQ87</accession>
<reference evidence="3 4" key="1">
    <citation type="submission" date="2020-02" db="EMBL/GenBank/DDBJ databases">
        <title>Whole-genome analyses of novel actinobacteria.</title>
        <authorList>
            <person name="Sahin N."/>
            <person name="Tatar D."/>
        </authorList>
    </citation>
    <scope>NUCLEOTIDE SEQUENCE [LARGE SCALE GENOMIC DNA]</scope>
    <source>
        <strain evidence="3 4">SB3404</strain>
    </source>
</reference>
<evidence type="ECO:0000313" key="3">
    <source>
        <dbReference type="EMBL" id="NGO67365.1"/>
    </source>
</evidence>
<dbReference type="Pfam" id="PF13449">
    <property type="entry name" value="Phytase-like"/>
    <property type="match status" value="1"/>
</dbReference>
<dbReference type="EMBL" id="JAAKZZ010000016">
    <property type="protein sequence ID" value="NGO67365.1"/>
    <property type="molecule type" value="Genomic_DNA"/>
</dbReference>
<gene>
    <name evidence="3" type="ORF">G5C65_03140</name>
</gene>
<protein>
    <submittedName>
        <fullName evidence="3">Esterase-like activity of phytase family protein</fullName>
    </submittedName>
</protein>